<dbReference type="Proteomes" id="UP000217141">
    <property type="component" value="Chromosome I"/>
</dbReference>
<protein>
    <recommendedName>
        <fullName evidence="3">Phospholipase D-like domain-containing protein</fullName>
    </recommendedName>
</protein>
<proteinExistence type="predicted"/>
<evidence type="ECO:0008006" key="3">
    <source>
        <dbReference type="Google" id="ProtNLM"/>
    </source>
</evidence>
<dbReference type="RefSeq" id="WP_095686831.1">
    <property type="nucleotide sequence ID" value="NZ_CP022745.1"/>
</dbReference>
<gene>
    <name evidence="1" type="ORF">CJD35_05115</name>
</gene>
<dbReference type="AlphaFoldDB" id="A0A249MRX7"/>
<evidence type="ECO:0000313" key="2">
    <source>
        <dbReference type="Proteomes" id="UP000217141"/>
    </source>
</evidence>
<sequence>MARFLDHKQVRDAVQTVVAGDDVRCAVAFWGDGALNALFGSKKRASKARIICDLSMGGTNPEELVLLGAPDNPELKHLRGLHAKLYLSSAGMVITSANASNRGIGFVEPAALIECGTFHRSDTTAFRKGTEWFDTIWGKAEVVDPEAIATARAAWAKRPRHGAPKGTPSFAAPDTLLRRIAADPEGYRGIGVVFSTGEAGREDVEQAAEQAMAVEGKRRKPKLKKEEISRLPTWPKGNLFIGWSDADANAWPGLFLCAHRGARGAYSYWCYSRFFEVKLDRDEWSIFAERSPELRSRIRLTGSPRQSASAEGELLEKIFTHLDAVAGPDEIGHRMCESAMHLGQLLADVDAGRSTDANPVE</sequence>
<dbReference type="EMBL" id="CP022745">
    <property type="protein sequence ID" value="ASY43899.1"/>
    <property type="molecule type" value="Genomic_DNA"/>
</dbReference>
<organism evidence="1 2">
    <name type="scientific">Sphingobium xenophagum</name>
    <dbReference type="NCBI Taxonomy" id="121428"/>
    <lineage>
        <taxon>Bacteria</taxon>
        <taxon>Pseudomonadati</taxon>
        <taxon>Pseudomonadota</taxon>
        <taxon>Alphaproteobacteria</taxon>
        <taxon>Sphingomonadales</taxon>
        <taxon>Sphingomonadaceae</taxon>
        <taxon>Sphingobium</taxon>
    </lineage>
</organism>
<reference evidence="1 2" key="1">
    <citation type="submission" date="2017-08" db="EMBL/GenBank/DDBJ databases">
        <title>Whole Genome Sequence of Sphingobium hydrophobicum C1: Insights into Adaption to the Electronic-waste Contaminated Sediment.</title>
        <authorList>
            <person name="Song D."/>
            <person name="Chen X."/>
            <person name="Xu M."/>
        </authorList>
    </citation>
    <scope>NUCLEOTIDE SEQUENCE [LARGE SCALE GENOMIC DNA]</scope>
    <source>
        <strain evidence="1 2">C1</strain>
    </source>
</reference>
<name>A0A249MRX7_SPHXE</name>
<dbReference type="CDD" id="cd09117">
    <property type="entry name" value="PLDc_Bfil_DEXD_like"/>
    <property type="match status" value="1"/>
</dbReference>
<dbReference type="KEGG" id="shyd:CJD35_05115"/>
<accession>A0A249MRX7</accession>
<evidence type="ECO:0000313" key="1">
    <source>
        <dbReference type="EMBL" id="ASY43899.1"/>
    </source>
</evidence>